<sequence length="136" mass="14664">MWEENIPATVDMDSIQVVLVSQYTGFLGVPLLLRRGFRGAIYCSESVLLAARCVLYSHADVGLYSTDDGGASTDVLTSLLATYMQGSTQFQGIQFDLQCTPATAHGDVIFEFSTGLESLLSKSLRRAPSVQECATA</sequence>
<organism evidence="1">
    <name type="scientific">Lygus hesperus</name>
    <name type="common">Western plant bug</name>
    <dbReference type="NCBI Taxonomy" id="30085"/>
    <lineage>
        <taxon>Eukaryota</taxon>
        <taxon>Metazoa</taxon>
        <taxon>Ecdysozoa</taxon>
        <taxon>Arthropoda</taxon>
        <taxon>Hexapoda</taxon>
        <taxon>Insecta</taxon>
        <taxon>Pterygota</taxon>
        <taxon>Neoptera</taxon>
        <taxon>Paraneoptera</taxon>
        <taxon>Hemiptera</taxon>
        <taxon>Heteroptera</taxon>
        <taxon>Panheteroptera</taxon>
        <taxon>Cimicomorpha</taxon>
        <taxon>Miridae</taxon>
        <taxon>Mirini</taxon>
        <taxon>Lygus</taxon>
    </lineage>
</organism>
<gene>
    <name evidence="1" type="ORF">g.17564</name>
</gene>
<protein>
    <submittedName>
        <fullName evidence="1">Uncharacterized protein</fullName>
    </submittedName>
</protein>
<feature type="non-terminal residue" evidence="1">
    <location>
        <position position="136"/>
    </location>
</feature>
<dbReference type="EMBL" id="GDHC01016632">
    <property type="protein sequence ID" value="JAQ01997.1"/>
    <property type="molecule type" value="Transcribed_RNA"/>
</dbReference>
<dbReference type="AlphaFoldDB" id="A0A146L4A5"/>
<accession>A0A146L4A5</accession>
<reference evidence="1" key="1">
    <citation type="journal article" date="2016" name="Gigascience">
        <title>De novo construction of an expanded transcriptome assembly for the western tarnished plant bug, Lygus hesperus.</title>
        <authorList>
            <person name="Tassone E.E."/>
            <person name="Geib S.M."/>
            <person name="Hall B."/>
            <person name="Fabrick J.A."/>
            <person name="Brent C.S."/>
            <person name="Hull J.J."/>
        </authorList>
    </citation>
    <scope>NUCLEOTIDE SEQUENCE</scope>
</reference>
<name>A0A146L4A5_LYGHE</name>
<dbReference type="SUPFAM" id="SSF56281">
    <property type="entry name" value="Metallo-hydrolase/oxidoreductase"/>
    <property type="match status" value="1"/>
</dbReference>
<proteinExistence type="predicted"/>
<evidence type="ECO:0000313" key="1">
    <source>
        <dbReference type="EMBL" id="JAQ01997.1"/>
    </source>
</evidence>
<dbReference type="InterPro" id="IPR036866">
    <property type="entry name" value="RibonucZ/Hydroxyglut_hydro"/>
</dbReference>